<keyword evidence="2" id="KW-0732">Signal</keyword>
<protein>
    <submittedName>
        <fullName evidence="3">Tetratricopeptide repeat protein</fullName>
    </submittedName>
</protein>
<sequence>MFRRTLRYTSVPAVVAALLLAACSEPVAPSQSTRPSRSDEQMLASIHAAGDKEKSAIDVNPLRDAGVAALQDAAEGDIRTGQYDAAANKLDQALKLSPDSPGLLQDRAELAIHLKDYAGAEKLARRSWELGPRLGPLCARNWQTIAELREHAGDDAGAATASKSVAQCHVEGLQRY</sequence>
<dbReference type="EMBL" id="SJTG01000005">
    <property type="protein sequence ID" value="TCI06870.1"/>
    <property type="molecule type" value="Genomic_DNA"/>
</dbReference>
<dbReference type="InterPro" id="IPR011990">
    <property type="entry name" value="TPR-like_helical_dom_sf"/>
</dbReference>
<feature type="signal peptide" evidence="2">
    <location>
        <begin position="1"/>
        <end position="24"/>
    </location>
</feature>
<dbReference type="PROSITE" id="PS50005">
    <property type="entry name" value="TPR"/>
    <property type="match status" value="1"/>
</dbReference>
<keyword evidence="4" id="KW-1185">Reference proteome</keyword>
<dbReference type="Pfam" id="PF14559">
    <property type="entry name" value="TPR_19"/>
    <property type="match status" value="1"/>
</dbReference>
<evidence type="ECO:0000256" key="2">
    <source>
        <dbReference type="SAM" id="SignalP"/>
    </source>
</evidence>
<name>A0A4R0YLB4_9GAMM</name>
<feature type="repeat" description="TPR" evidence="1">
    <location>
        <begin position="67"/>
        <end position="100"/>
    </location>
</feature>
<proteinExistence type="predicted"/>
<accession>A0A4R0YLB4</accession>
<organism evidence="3 4">
    <name type="scientific">Dyella soli</name>
    <dbReference type="NCBI Taxonomy" id="522319"/>
    <lineage>
        <taxon>Bacteria</taxon>
        <taxon>Pseudomonadati</taxon>
        <taxon>Pseudomonadota</taxon>
        <taxon>Gammaproteobacteria</taxon>
        <taxon>Lysobacterales</taxon>
        <taxon>Rhodanobacteraceae</taxon>
        <taxon>Dyella</taxon>
    </lineage>
</organism>
<comment type="caution">
    <text evidence="3">The sequence shown here is derived from an EMBL/GenBank/DDBJ whole genome shotgun (WGS) entry which is preliminary data.</text>
</comment>
<dbReference type="RefSeq" id="WP_131411719.1">
    <property type="nucleotide sequence ID" value="NZ_SJTG01000005.1"/>
</dbReference>
<dbReference type="AlphaFoldDB" id="A0A4R0YLB4"/>
<keyword evidence="1" id="KW-0802">TPR repeat</keyword>
<dbReference type="Gene3D" id="1.25.40.10">
    <property type="entry name" value="Tetratricopeptide repeat domain"/>
    <property type="match status" value="1"/>
</dbReference>
<feature type="chain" id="PRO_5020631403" evidence="2">
    <location>
        <begin position="25"/>
        <end position="176"/>
    </location>
</feature>
<evidence type="ECO:0000313" key="4">
    <source>
        <dbReference type="Proteomes" id="UP000291822"/>
    </source>
</evidence>
<dbReference type="Proteomes" id="UP000291822">
    <property type="component" value="Unassembled WGS sequence"/>
</dbReference>
<dbReference type="InterPro" id="IPR019734">
    <property type="entry name" value="TPR_rpt"/>
</dbReference>
<dbReference type="PROSITE" id="PS51257">
    <property type="entry name" value="PROKAR_LIPOPROTEIN"/>
    <property type="match status" value="1"/>
</dbReference>
<reference evidence="3 4" key="1">
    <citation type="submission" date="2019-02" db="EMBL/GenBank/DDBJ databases">
        <title>Dyella amyloliquefaciens sp. nov., isolated from forest soil.</title>
        <authorList>
            <person name="Gao Z.-H."/>
            <person name="Qiu L.-H."/>
        </authorList>
    </citation>
    <scope>NUCLEOTIDE SEQUENCE [LARGE SCALE GENOMIC DNA]</scope>
    <source>
        <strain evidence="3 4">KACC 12747</strain>
    </source>
</reference>
<gene>
    <name evidence="3" type="ORF">EZM97_30040</name>
</gene>
<evidence type="ECO:0000256" key="1">
    <source>
        <dbReference type="PROSITE-ProRule" id="PRU00339"/>
    </source>
</evidence>
<dbReference type="SUPFAM" id="SSF48452">
    <property type="entry name" value="TPR-like"/>
    <property type="match status" value="1"/>
</dbReference>
<evidence type="ECO:0000313" key="3">
    <source>
        <dbReference type="EMBL" id="TCI06870.1"/>
    </source>
</evidence>